<dbReference type="InterPro" id="IPR041698">
    <property type="entry name" value="Methyltransf_25"/>
</dbReference>
<dbReference type="EMBL" id="LNXT01000044">
    <property type="protein sequence ID" value="KTC68907.1"/>
    <property type="molecule type" value="Genomic_DNA"/>
</dbReference>
<dbReference type="PANTHER" id="PTHR43861:SF1">
    <property type="entry name" value="TRANS-ACONITATE 2-METHYLTRANSFERASE"/>
    <property type="match status" value="1"/>
</dbReference>
<evidence type="ECO:0000259" key="3">
    <source>
        <dbReference type="Pfam" id="PF13649"/>
    </source>
</evidence>
<dbReference type="InterPro" id="IPR029063">
    <property type="entry name" value="SAM-dependent_MTases_sf"/>
</dbReference>
<sequence>MKTNDWPAEDYAIGSYVQATVAQSYLQRLQFKPQDRVLDVGCGNGSFTEHLIKMLPDGLILGVDASENMVELASKLCEVYPNFSVQVMDMQSLNFTEEFDYIVSFWCLQWAKDLIAVYNNMYRALKEGGKLFLLFPSGDDPFINTAVAVTESGQFPELNNFISPVNRSQYSNFNRLNENLAKNGLFKKFHLERNQHSMLLPSLDIFRKFVKGVGYFQGQVPPALIDEINEAMVRMYEKECQEKYQGQYYFNFSLYILEAEK</sequence>
<dbReference type="GO" id="GO:0032259">
    <property type="term" value="P:methylation"/>
    <property type="evidence" value="ECO:0007669"/>
    <property type="project" value="UniProtKB-KW"/>
</dbReference>
<evidence type="ECO:0000256" key="1">
    <source>
        <dbReference type="ARBA" id="ARBA00022603"/>
    </source>
</evidence>
<accession>A0A378I8R0</accession>
<dbReference type="OrthoDB" id="9760689at2"/>
<evidence type="ECO:0000313" key="4">
    <source>
        <dbReference type="EMBL" id="KTC68907.1"/>
    </source>
</evidence>
<reference evidence="4 6" key="1">
    <citation type="submission" date="2015-11" db="EMBL/GenBank/DDBJ databases">
        <title>Genomic analysis of 38 Legionella species identifies large and diverse effector repertoires.</title>
        <authorList>
            <person name="Burstein D."/>
            <person name="Amaro F."/>
            <person name="Zusman T."/>
            <person name="Lifshitz Z."/>
            <person name="Cohen O."/>
            <person name="Gilbert J.A."/>
            <person name="Pupko T."/>
            <person name="Shuman H.A."/>
            <person name="Segal G."/>
        </authorList>
    </citation>
    <scope>NUCLEOTIDE SEQUENCE [LARGE SCALE GENOMIC DNA]</scope>
    <source>
        <strain evidence="4 6">CDC#1407-AL-14</strain>
    </source>
</reference>
<evidence type="ECO:0000313" key="6">
    <source>
        <dbReference type="Proteomes" id="UP000054735"/>
    </source>
</evidence>
<gene>
    <name evidence="5" type="primary">ubiE_1</name>
    <name evidence="4" type="ORF">Lbir_2440</name>
    <name evidence="5" type="ORF">NCTC12437_01196</name>
</gene>
<evidence type="ECO:0000256" key="2">
    <source>
        <dbReference type="ARBA" id="ARBA00022679"/>
    </source>
</evidence>
<keyword evidence="6" id="KW-1185">Reference proteome</keyword>
<name>A0A378I8R0_9GAMM</name>
<dbReference type="Proteomes" id="UP000054735">
    <property type="component" value="Unassembled WGS sequence"/>
</dbReference>
<keyword evidence="2 5" id="KW-0808">Transferase</keyword>
<proteinExistence type="predicted"/>
<protein>
    <submittedName>
        <fullName evidence="5">Methyltransferase</fullName>
        <ecNumber evidence="5">2.1.1.163</ecNumber>
    </submittedName>
</protein>
<dbReference type="RefSeq" id="WP_058524441.1">
    <property type="nucleotide sequence ID" value="NZ_CAAAHV010000003.1"/>
</dbReference>
<dbReference type="Proteomes" id="UP000255066">
    <property type="component" value="Unassembled WGS sequence"/>
</dbReference>
<evidence type="ECO:0000313" key="5">
    <source>
        <dbReference type="EMBL" id="STX31423.1"/>
    </source>
</evidence>
<dbReference type="SUPFAM" id="SSF53335">
    <property type="entry name" value="S-adenosyl-L-methionine-dependent methyltransferases"/>
    <property type="match status" value="1"/>
</dbReference>
<keyword evidence="1 5" id="KW-0489">Methyltransferase</keyword>
<organism evidence="5 7">
    <name type="scientific">Legionella birminghamensis</name>
    <dbReference type="NCBI Taxonomy" id="28083"/>
    <lineage>
        <taxon>Bacteria</taxon>
        <taxon>Pseudomonadati</taxon>
        <taxon>Pseudomonadota</taxon>
        <taxon>Gammaproteobacteria</taxon>
        <taxon>Legionellales</taxon>
        <taxon>Legionellaceae</taxon>
        <taxon>Legionella</taxon>
    </lineage>
</organism>
<reference evidence="5 7" key="2">
    <citation type="submission" date="2018-06" db="EMBL/GenBank/DDBJ databases">
        <authorList>
            <consortium name="Pathogen Informatics"/>
            <person name="Doyle S."/>
        </authorList>
    </citation>
    <scope>NUCLEOTIDE SEQUENCE [LARGE SCALE GENOMIC DNA]</scope>
    <source>
        <strain evidence="5 7">NCTC12437</strain>
    </source>
</reference>
<dbReference type="Gene3D" id="3.40.50.150">
    <property type="entry name" value="Vaccinia Virus protein VP39"/>
    <property type="match status" value="1"/>
</dbReference>
<dbReference type="PANTHER" id="PTHR43861">
    <property type="entry name" value="TRANS-ACONITATE 2-METHYLTRANSFERASE-RELATED"/>
    <property type="match status" value="1"/>
</dbReference>
<dbReference type="EMBL" id="UGNW01000001">
    <property type="protein sequence ID" value="STX31423.1"/>
    <property type="molecule type" value="Genomic_DNA"/>
</dbReference>
<dbReference type="STRING" id="28083.Lbir_2440"/>
<dbReference type="Pfam" id="PF13649">
    <property type="entry name" value="Methyltransf_25"/>
    <property type="match status" value="1"/>
</dbReference>
<dbReference type="CDD" id="cd02440">
    <property type="entry name" value="AdoMet_MTases"/>
    <property type="match status" value="1"/>
</dbReference>
<evidence type="ECO:0000313" key="7">
    <source>
        <dbReference type="Proteomes" id="UP000255066"/>
    </source>
</evidence>
<dbReference type="EC" id="2.1.1.163" evidence="5"/>
<dbReference type="AlphaFoldDB" id="A0A378I8R0"/>
<feature type="domain" description="Methyltransferase" evidence="3">
    <location>
        <begin position="37"/>
        <end position="129"/>
    </location>
</feature>
<dbReference type="GO" id="GO:0043770">
    <property type="term" value="F:demethylmenaquinone methyltransferase activity"/>
    <property type="evidence" value="ECO:0007669"/>
    <property type="project" value="UniProtKB-EC"/>
</dbReference>